<proteinExistence type="predicted"/>
<dbReference type="EMBL" id="PZQS01000014">
    <property type="protein sequence ID" value="PVD18708.1"/>
    <property type="molecule type" value="Genomic_DNA"/>
</dbReference>
<dbReference type="AlphaFoldDB" id="A0A2T7NC20"/>
<keyword evidence="2" id="KW-1185">Reference proteome</keyword>
<comment type="caution">
    <text evidence="1">The sequence shown here is derived from an EMBL/GenBank/DDBJ whole genome shotgun (WGS) entry which is preliminary data.</text>
</comment>
<evidence type="ECO:0000313" key="2">
    <source>
        <dbReference type="Proteomes" id="UP000245119"/>
    </source>
</evidence>
<accession>A0A2T7NC20</accession>
<name>A0A2T7NC20_POMCA</name>
<gene>
    <name evidence="1" type="ORF">C0Q70_21259</name>
</gene>
<reference evidence="1 2" key="1">
    <citation type="submission" date="2018-04" db="EMBL/GenBank/DDBJ databases">
        <title>The genome of golden apple snail Pomacea canaliculata provides insight into stress tolerance and invasive adaptation.</title>
        <authorList>
            <person name="Liu C."/>
            <person name="Liu B."/>
            <person name="Ren Y."/>
            <person name="Zhang Y."/>
            <person name="Wang H."/>
            <person name="Li S."/>
            <person name="Jiang F."/>
            <person name="Yin L."/>
            <person name="Zhang G."/>
            <person name="Qian W."/>
            <person name="Fan W."/>
        </authorList>
    </citation>
    <scope>NUCLEOTIDE SEQUENCE [LARGE SCALE GENOMIC DNA]</scope>
    <source>
        <strain evidence="1">SZHN2017</strain>
        <tissue evidence="1">Muscle</tissue>
    </source>
</reference>
<sequence>MSEGGSREKQDINVAGMLRLLRGAQTMLDNDVMHVQSRVGLRVPLLLLLSQPSKVINSLVASTLSRHFPCTRGSEHRHLVTRRHHHSPLSLAPLTSLNCCLAHSLHTARGASALHCCMDCLLSPTSLLGQTCTVSCLVHKQLNDTRCVHIVHCDITPLHS</sequence>
<dbReference type="Proteomes" id="UP000245119">
    <property type="component" value="Linkage Group LG14"/>
</dbReference>
<protein>
    <submittedName>
        <fullName evidence="1">Uncharacterized protein</fullName>
    </submittedName>
</protein>
<organism evidence="1 2">
    <name type="scientific">Pomacea canaliculata</name>
    <name type="common">Golden apple snail</name>
    <dbReference type="NCBI Taxonomy" id="400727"/>
    <lineage>
        <taxon>Eukaryota</taxon>
        <taxon>Metazoa</taxon>
        <taxon>Spiralia</taxon>
        <taxon>Lophotrochozoa</taxon>
        <taxon>Mollusca</taxon>
        <taxon>Gastropoda</taxon>
        <taxon>Caenogastropoda</taxon>
        <taxon>Architaenioglossa</taxon>
        <taxon>Ampullarioidea</taxon>
        <taxon>Ampullariidae</taxon>
        <taxon>Pomacea</taxon>
    </lineage>
</organism>
<evidence type="ECO:0000313" key="1">
    <source>
        <dbReference type="EMBL" id="PVD18708.1"/>
    </source>
</evidence>